<evidence type="ECO:0008006" key="2">
    <source>
        <dbReference type="Google" id="ProtNLM"/>
    </source>
</evidence>
<organism evidence="1">
    <name type="scientific">Sesamum radiatum</name>
    <name type="common">Black benniseed</name>
    <dbReference type="NCBI Taxonomy" id="300843"/>
    <lineage>
        <taxon>Eukaryota</taxon>
        <taxon>Viridiplantae</taxon>
        <taxon>Streptophyta</taxon>
        <taxon>Embryophyta</taxon>
        <taxon>Tracheophyta</taxon>
        <taxon>Spermatophyta</taxon>
        <taxon>Magnoliopsida</taxon>
        <taxon>eudicotyledons</taxon>
        <taxon>Gunneridae</taxon>
        <taxon>Pentapetalae</taxon>
        <taxon>asterids</taxon>
        <taxon>lamiids</taxon>
        <taxon>Lamiales</taxon>
        <taxon>Pedaliaceae</taxon>
        <taxon>Sesamum</taxon>
    </lineage>
</organism>
<name>A0AAW2JW31_SESRA</name>
<reference evidence="1" key="2">
    <citation type="journal article" date="2024" name="Plant">
        <title>Genomic evolution and insights into agronomic trait innovations of Sesamum species.</title>
        <authorList>
            <person name="Miao H."/>
            <person name="Wang L."/>
            <person name="Qu L."/>
            <person name="Liu H."/>
            <person name="Sun Y."/>
            <person name="Le M."/>
            <person name="Wang Q."/>
            <person name="Wei S."/>
            <person name="Zheng Y."/>
            <person name="Lin W."/>
            <person name="Duan Y."/>
            <person name="Cao H."/>
            <person name="Xiong S."/>
            <person name="Wang X."/>
            <person name="Wei L."/>
            <person name="Li C."/>
            <person name="Ma Q."/>
            <person name="Ju M."/>
            <person name="Zhao R."/>
            <person name="Li G."/>
            <person name="Mu C."/>
            <person name="Tian Q."/>
            <person name="Mei H."/>
            <person name="Zhang T."/>
            <person name="Gao T."/>
            <person name="Zhang H."/>
        </authorList>
    </citation>
    <scope>NUCLEOTIDE SEQUENCE</scope>
    <source>
        <strain evidence="1">G02</strain>
    </source>
</reference>
<accession>A0AAW2JW31</accession>
<gene>
    <name evidence="1" type="ORF">Sradi_6503200</name>
</gene>
<dbReference type="EMBL" id="JACGWJ010000031">
    <property type="protein sequence ID" value="KAL0298434.1"/>
    <property type="molecule type" value="Genomic_DNA"/>
</dbReference>
<evidence type="ECO:0000313" key="1">
    <source>
        <dbReference type="EMBL" id="KAL0298434.1"/>
    </source>
</evidence>
<sequence length="90" mass="10213">MDLFSIRQKEREPPKEYLQHFNTAALEVPSVTQEVKTCAFAQGLLDGDFFKSLNKKSATKFDAILARAAKYIDMEDAQASKREGRGEKKE</sequence>
<protein>
    <recommendedName>
        <fullName evidence="2">Retrotransposon gag domain-containing protein</fullName>
    </recommendedName>
</protein>
<dbReference type="AlphaFoldDB" id="A0AAW2JW31"/>
<proteinExistence type="predicted"/>
<reference evidence="1" key="1">
    <citation type="submission" date="2020-06" db="EMBL/GenBank/DDBJ databases">
        <authorList>
            <person name="Li T."/>
            <person name="Hu X."/>
            <person name="Zhang T."/>
            <person name="Song X."/>
            <person name="Zhang H."/>
            <person name="Dai N."/>
            <person name="Sheng W."/>
            <person name="Hou X."/>
            <person name="Wei L."/>
        </authorList>
    </citation>
    <scope>NUCLEOTIDE SEQUENCE</scope>
    <source>
        <strain evidence="1">G02</strain>
        <tissue evidence="1">Leaf</tissue>
    </source>
</reference>
<comment type="caution">
    <text evidence="1">The sequence shown here is derived from an EMBL/GenBank/DDBJ whole genome shotgun (WGS) entry which is preliminary data.</text>
</comment>